<dbReference type="Proteomes" id="UP000050514">
    <property type="component" value="Unassembled WGS sequence"/>
</dbReference>
<reference evidence="2 3" key="1">
    <citation type="submission" date="2015-07" db="EMBL/GenBank/DDBJ databases">
        <title>Draft genome of Bellilinea caldifistulae DSM 17877.</title>
        <authorList>
            <person name="Hemp J."/>
            <person name="Ward L.M."/>
            <person name="Pace L.A."/>
            <person name="Fischer W.W."/>
        </authorList>
    </citation>
    <scope>NUCLEOTIDE SEQUENCE [LARGE SCALE GENOMIC DNA]</scope>
    <source>
        <strain evidence="2 3">GOMI-1</strain>
    </source>
</reference>
<organism evidence="2 3">
    <name type="scientific">Bellilinea caldifistulae</name>
    <dbReference type="NCBI Taxonomy" id="360411"/>
    <lineage>
        <taxon>Bacteria</taxon>
        <taxon>Bacillati</taxon>
        <taxon>Chloroflexota</taxon>
        <taxon>Anaerolineae</taxon>
        <taxon>Anaerolineales</taxon>
        <taxon>Anaerolineaceae</taxon>
        <taxon>Bellilinea</taxon>
    </lineage>
</organism>
<keyword evidence="3" id="KW-1185">Reference proteome</keyword>
<dbReference type="RefSeq" id="WP_061917433.1">
    <property type="nucleotide sequence ID" value="NZ_DF967971.1"/>
</dbReference>
<evidence type="ECO:0000313" key="3">
    <source>
        <dbReference type="Proteomes" id="UP000050514"/>
    </source>
</evidence>
<keyword evidence="1" id="KW-0732">Signal</keyword>
<sequence length="196" mass="21866">MRITITISLLITILLTGCATSVYAYQADLPTPRVRQLATPTLEATATQTPSDRWYTIPTAVVGAGDKSFGWQGQIGCYDCTPFNQRIKLTHYNPQKGDINCWLWSDEFNWCMSETFSGIPWESVWGFGAACPPEWPIGTWVEIPSIGSFVCFDRGDMVVCDFEQGICQVDLLGPGGAEWDGKEFEAVLWVPLKPRK</sequence>
<accession>A0A0P6XX39</accession>
<evidence type="ECO:0000313" key="2">
    <source>
        <dbReference type="EMBL" id="KPL73831.1"/>
    </source>
</evidence>
<feature type="signal peptide" evidence="1">
    <location>
        <begin position="1"/>
        <end position="24"/>
    </location>
</feature>
<name>A0A0P6XX39_9CHLR</name>
<dbReference type="EMBL" id="LGHJ01000019">
    <property type="protein sequence ID" value="KPL73831.1"/>
    <property type="molecule type" value="Genomic_DNA"/>
</dbReference>
<dbReference type="STRING" id="360411.AC812_13660"/>
<evidence type="ECO:0000256" key="1">
    <source>
        <dbReference type="SAM" id="SignalP"/>
    </source>
</evidence>
<protein>
    <submittedName>
        <fullName evidence="2">Uncharacterized protein</fullName>
    </submittedName>
</protein>
<feature type="chain" id="PRO_5006133265" evidence="1">
    <location>
        <begin position="25"/>
        <end position="196"/>
    </location>
</feature>
<gene>
    <name evidence="2" type="ORF">AC812_13660</name>
</gene>
<dbReference type="AlphaFoldDB" id="A0A0P6XX39"/>
<comment type="caution">
    <text evidence="2">The sequence shown here is derived from an EMBL/GenBank/DDBJ whole genome shotgun (WGS) entry which is preliminary data.</text>
</comment>
<proteinExistence type="predicted"/>
<dbReference type="PROSITE" id="PS51257">
    <property type="entry name" value="PROKAR_LIPOPROTEIN"/>
    <property type="match status" value="1"/>
</dbReference>